<protein>
    <submittedName>
        <fullName evidence="2">Uncharacterized protein</fullName>
    </submittedName>
</protein>
<feature type="non-terminal residue" evidence="2">
    <location>
        <position position="63"/>
    </location>
</feature>
<dbReference type="EMBL" id="OZ019904">
    <property type="protein sequence ID" value="CAK9198599.1"/>
    <property type="molecule type" value="Genomic_DNA"/>
</dbReference>
<evidence type="ECO:0000313" key="3">
    <source>
        <dbReference type="Proteomes" id="UP001497512"/>
    </source>
</evidence>
<reference evidence="2" key="1">
    <citation type="submission" date="2024-02" db="EMBL/GenBank/DDBJ databases">
        <authorList>
            <consortium name="ELIXIR-Norway"/>
            <consortium name="Elixir Norway"/>
        </authorList>
    </citation>
    <scope>NUCLEOTIDE SEQUENCE</scope>
</reference>
<feature type="transmembrane region" description="Helical" evidence="1">
    <location>
        <begin position="17"/>
        <end position="37"/>
    </location>
</feature>
<evidence type="ECO:0000313" key="2">
    <source>
        <dbReference type="EMBL" id="CAK9198599.1"/>
    </source>
</evidence>
<name>A0ABP0TNS0_9BRYO</name>
<keyword evidence="1" id="KW-0812">Transmembrane</keyword>
<keyword evidence="3" id="KW-1185">Reference proteome</keyword>
<dbReference type="Proteomes" id="UP001497512">
    <property type="component" value="Chromosome 12"/>
</dbReference>
<accession>A0ABP0TNS0</accession>
<sequence>DQVFVANVMVTDLTWEIVASNVISQLACVVTKFSIIIKIYKYKRFHEGHHFIPMALKVDDALR</sequence>
<evidence type="ECO:0000256" key="1">
    <source>
        <dbReference type="SAM" id="Phobius"/>
    </source>
</evidence>
<feature type="non-terminal residue" evidence="2">
    <location>
        <position position="1"/>
    </location>
</feature>
<keyword evidence="1" id="KW-1133">Transmembrane helix</keyword>
<keyword evidence="1" id="KW-0472">Membrane</keyword>
<organism evidence="2 3">
    <name type="scientific">Sphagnum troendelagicum</name>
    <dbReference type="NCBI Taxonomy" id="128251"/>
    <lineage>
        <taxon>Eukaryota</taxon>
        <taxon>Viridiplantae</taxon>
        <taxon>Streptophyta</taxon>
        <taxon>Embryophyta</taxon>
        <taxon>Bryophyta</taxon>
        <taxon>Sphagnophytina</taxon>
        <taxon>Sphagnopsida</taxon>
        <taxon>Sphagnales</taxon>
        <taxon>Sphagnaceae</taxon>
        <taxon>Sphagnum</taxon>
    </lineage>
</organism>
<gene>
    <name evidence="2" type="ORF">CSSPTR1EN2_LOCUS4517</name>
</gene>
<proteinExistence type="predicted"/>